<dbReference type="GeneID" id="25729678"/>
<accession>A0A0D2M2U2</accession>
<keyword evidence="2" id="KW-1185">Reference proteome</keyword>
<proteinExistence type="predicted"/>
<dbReference type="EMBL" id="KK103407">
    <property type="protein sequence ID" value="KIY95636.1"/>
    <property type="molecule type" value="Genomic_DNA"/>
</dbReference>
<sequence>MADAPGRYGDVEPHELNAPAEDAEAYVKWRTATDLRAPYRVTPELLKGTRKDLGPEFDRGQTPLIVFINARSGGRVGPRLAQVLSRAIGTSQGGWRPAPLSRG</sequence>
<gene>
    <name evidence="1" type="ORF">MNEG_12327</name>
</gene>
<dbReference type="AlphaFoldDB" id="A0A0D2M2U2"/>
<organism evidence="1 2">
    <name type="scientific">Monoraphidium neglectum</name>
    <dbReference type="NCBI Taxonomy" id="145388"/>
    <lineage>
        <taxon>Eukaryota</taxon>
        <taxon>Viridiplantae</taxon>
        <taxon>Chlorophyta</taxon>
        <taxon>core chlorophytes</taxon>
        <taxon>Chlorophyceae</taxon>
        <taxon>CS clade</taxon>
        <taxon>Sphaeropleales</taxon>
        <taxon>Selenastraceae</taxon>
        <taxon>Monoraphidium</taxon>
    </lineage>
</organism>
<evidence type="ECO:0000313" key="1">
    <source>
        <dbReference type="EMBL" id="KIY95636.1"/>
    </source>
</evidence>
<protein>
    <submittedName>
        <fullName evidence="1">Uncharacterized protein</fullName>
    </submittedName>
</protein>
<dbReference type="Proteomes" id="UP000054498">
    <property type="component" value="Unassembled WGS sequence"/>
</dbReference>
<dbReference type="RefSeq" id="XP_013894656.1">
    <property type="nucleotide sequence ID" value="XM_014039202.1"/>
</dbReference>
<dbReference type="OrthoDB" id="242257at2759"/>
<dbReference type="KEGG" id="mng:MNEG_12327"/>
<dbReference type="STRING" id="145388.A0A0D2M2U2"/>
<name>A0A0D2M2U2_9CHLO</name>
<evidence type="ECO:0000313" key="2">
    <source>
        <dbReference type="Proteomes" id="UP000054498"/>
    </source>
</evidence>
<reference evidence="1 2" key="1">
    <citation type="journal article" date="2013" name="BMC Genomics">
        <title>Reconstruction of the lipid metabolism for the microalga Monoraphidium neglectum from its genome sequence reveals characteristics suitable for biofuel production.</title>
        <authorList>
            <person name="Bogen C."/>
            <person name="Al-Dilaimi A."/>
            <person name="Albersmeier A."/>
            <person name="Wichmann J."/>
            <person name="Grundmann M."/>
            <person name="Rupp O."/>
            <person name="Lauersen K.J."/>
            <person name="Blifernez-Klassen O."/>
            <person name="Kalinowski J."/>
            <person name="Goesmann A."/>
            <person name="Mussgnug J.H."/>
            <person name="Kruse O."/>
        </authorList>
    </citation>
    <scope>NUCLEOTIDE SEQUENCE [LARGE SCALE GENOMIC DNA]</scope>
    <source>
        <strain evidence="1 2">SAG 48.87</strain>
    </source>
</reference>